<accession>A0ABN2GFP4</accession>
<dbReference type="Proteomes" id="UP001500618">
    <property type="component" value="Unassembled WGS sequence"/>
</dbReference>
<evidence type="ECO:0000256" key="3">
    <source>
        <dbReference type="ARBA" id="ARBA00022827"/>
    </source>
</evidence>
<keyword evidence="5" id="KW-0503">Monooxygenase</keyword>
<evidence type="ECO:0000313" key="5">
    <source>
        <dbReference type="EMBL" id="GAA1670281.1"/>
    </source>
</evidence>
<dbReference type="InterPro" id="IPR002938">
    <property type="entry name" value="FAD-bd"/>
</dbReference>
<feature type="domain" description="FAD-binding" evidence="4">
    <location>
        <begin position="1"/>
        <end position="314"/>
    </location>
</feature>
<keyword evidence="5" id="KW-0560">Oxidoreductase</keyword>
<dbReference type="PANTHER" id="PTHR43004">
    <property type="entry name" value="TRK SYSTEM POTASSIUM UPTAKE PROTEIN"/>
    <property type="match status" value="1"/>
</dbReference>
<keyword evidence="3" id="KW-0274">FAD</keyword>
<comment type="cofactor">
    <cofactor evidence="1">
        <name>FAD</name>
        <dbReference type="ChEBI" id="CHEBI:57692"/>
    </cofactor>
</comment>
<dbReference type="PRINTS" id="PR00420">
    <property type="entry name" value="RNGMNOXGNASE"/>
</dbReference>
<evidence type="ECO:0000256" key="2">
    <source>
        <dbReference type="ARBA" id="ARBA00022630"/>
    </source>
</evidence>
<dbReference type="InterPro" id="IPR050641">
    <property type="entry name" value="RIFMO-like"/>
</dbReference>
<reference evidence="5 6" key="1">
    <citation type="journal article" date="2019" name="Int. J. Syst. Evol. Microbiol.">
        <title>The Global Catalogue of Microorganisms (GCM) 10K type strain sequencing project: providing services to taxonomists for standard genome sequencing and annotation.</title>
        <authorList>
            <consortium name="The Broad Institute Genomics Platform"/>
            <consortium name="The Broad Institute Genome Sequencing Center for Infectious Disease"/>
            <person name="Wu L."/>
            <person name="Ma J."/>
        </authorList>
    </citation>
    <scope>NUCLEOTIDE SEQUENCE [LARGE SCALE GENOMIC DNA]</scope>
    <source>
        <strain evidence="5 6">JCM 14718</strain>
    </source>
</reference>
<dbReference type="Pfam" id="PF21274">
    <property type="entry name" value="Rng_hyd_C"/>
    <property type="match status" value="1"/>
</dbReference>
<evidence type="ECO:0000256" key="1">
    <source>
        <dbReference type="ARBA" id="ARBA00001974"/>
    </source>
</evidence>
<comment type="caution">
    <text evidence="5">The sequence shown here is derived from an EMBL/GenBank/DDBJ whole genome shotgun (WGS) entry which is preliminary data.</text>
</comment>
<dbReference type="EMBL" id="BAAANY010000008">
    <property type="protein sequence ID" value="GAA1670281.1"/>
    <property type="molecule type" value="Genomic_DNA"/>
</dbReference>
<evidence type="ECO:0000313" key="6">
    <source>
        <dbReference type="Proteomes" id="UP001500618"/>
    </source>
</evidence>
<keyword evidence="6" id="KW-1185">Reference proteome</keyword>
<dbReference type="SUPFAM" id="SSF51905">
    <property type="entry name" value="FAD/NAD(P)-binding domain"/>
    <property type="match status" value="1"/>
</dbReference>
<gene>
    <name evidence="5" type="ORF">GCM10009765_19610</name>
</gene>
<organism evidence="5 6">
    <name type="scientific">Fodinicola feengrottensis</name>
    <dbReference type="NCBI Taxonomy" id="435914"/>
    <lineage>
        <taxon>Bacteria</taxon>
        <taxon>Bacillati</taxon>
        <taxon>Actinomycetota</taxon>
        <taxon>Actinomycetes</taxon>
        <taxon>Mycobacteriales</taxon>
        <taxon>Fodinicola</taxon>
    </lineage>
</organism>
<sequence>MLAAELKLAGANPVVLERLARPSGEPRARGIGPLATEALQRRGLGELIARHDEAGRADKARDHGSEKAHFASIFKIDALERKSTLIWQVELEKILLEHAVGMGVPVWYEHAVTGLEQDEDGVTVRAGDREIRAAYVVGCDGGRGSVRKLAGFDFPGTAPLMTVRRVPAHIEDVSELPPPGRVEGGTLFYGHGMVATFDFADPDRWDGPITVDEMQASVKRVSGVDVTITDVQDGLRFTDQARQVTAYRLGRVLLAGDAAHVHSPSGGQGLNLGLMDAVNLGWKLAATVAGTAPEGLLDSYHRERHPVGADVLHNTRAQSALLRPGPHTDALRDIVADLMDIPEVNRHFGLMMSGLDVQHELPYECDHPLAGRPCPDLALTLVNGADARLSELTRDGDAVLLAPAGAVPGAVEVQSTGRDDLVALLVRPDGVVAWAAGPGDAYDTLDVALRAWSVDSSRVRA</sequence>
<dbReference type="PANTHER" id="PTHR43004:SF19">
    <property type="entry name" value="BINDING MONOOXYGENASE, PUTATIVE (JCVI)-RELATED"/>
    <property type="match status" value="1"/>
</dbReference>
<dbReference type="InterPro" id="IPR036188">
    <property type="entry name" value="FAD/NAD-bd_sf"/>
</dbReference>
<dbReference type="Gene3D" id="3.50.50.60">
    <property type="entry name" value="FAD/NAD(P)-binding domain"/>
    <property type="match status" value="2"/>
</dbReference>
<evidence type="ECO:0000259" key="4">
    <source>
        <dbReference type="Pfam" id="PF01494"/>
    </source>
</evidence>
<dbReference type="Gene3D" id="3.40.30.120">
    <property type="match status" value="1"/>
</dbReference>
<proteinExistence type="predicted"/>
<dbReference type="GO" id="GO:0004497">
    <property type="term" value="F:monooxygenase activity"/>
    <property type="evidence" value="ECO:0007669"/>
    <property type="project" value="UniProtKB-KW"/>
</dbReference>
<keyword evidence="2" id="KW-0285">Flavoprotein</keyword>
<name>A0ABN2GFP4_9ACTN</name>
<protein>
    <submittedName>
        <fullName evidence="5">FAD-dependent monooxygenase</fullName>
    </submittedName>
</protein>
<dbReference type="Pfam" id="PF01494">
    <property type="entry name" value="FAD_binding_3"/>
    <property type="match status" value="1"/>
</dbReference>